<dbReference type="GO" id="GO:0043386">
    <property type="term" value="P:mycotoxin biosynthetic process"/>
    <property type="evidence" value="ECO:0007669"/>
    <property type="project" value="InterPro"/>
</dbReference>
<evidence type="ECO:0000256" key="2">
    <source>
        <dbReference type="ARBA" id="ARBA00035112"/>
    </source>
</evidence>
<evidence type="ECO:0000313" key="4">
    <source>
        <dbReference type="EMBL" id="GIC86129.1"/>
    </source>
</evidence>
<dbReference type="AlphaFoldDB" id="A0A8E0UZ31"/>
<comment type="pathway">
    <text evidence="1">Mycotoxin biosynthesis.</text>
</comment>
<dbReference type="Pfam" id="PF11807">
    <property type="entry name" value="UstYa"/>
    <property type="match status" value="1"/>
</dbReference>
<dbReference type="RefSeq" id="XP_043143395.1">
    <property type="nucleotide sequence ID" value="XM_043287460.1"/>
</dbReference>
<dbReference type="PROSITE" id="PS51257">
    <property type="entry name" value="PROKAR_LIPOPROTEIN"/>
    <property type="match status" value="1"/>
</dbReference>
<comment type="similarity">
    <text evidence="2">Belongs to the ustYa family.</text>
</comment>
<evidence type="ECO:0000256" key="1">
    <source>
        <dbReference type="ARBA" id="ARBA00004685"/>
    </source>
</evidence>
<evidence type="ECO:0008006" key="6">
    <source>
        <dbReference type="Google" id="ProtNLM"/>
    </source>
</evidence>
<keyword evidence="3" id="KW-1133">Transmembrane helix</keyword>
<evidence type="ECO:0000256" key="3">
    <source>
        <dbReference type="SAM" id="Phobius"/>
    </source>
</evidence>
<gene>
    <name evidence="4" type="ORF">Aud_002492</name>
</gene>
<sequence>MDARNVIYKVIKPRSSLASSSSTACEDSENLLERKQVLRWRHGWWELRRSYYIWAAQIIFLLLSLSFFIVGLQQQRYPTEQQCAAQLSAYSPALEAVEYEMVRFQGALLDKNPYKGEPSPELDAAWDEIVNMGQIKVHSGDLRHLKKPLTQAKLRTADEEWYTGGLEVFHQLHCVNLIRQYTYLDYYYRPENRPPSFTDSNHTLRLHIDHCIDMLRQVVQCQGDVGIVTSSWVAGFPDPYPDFNSWHKCRKFQPLNDYTQRHLLTEKVMKTSEDLTLPRPPCENAGPKDICP</sequence>
<organism evidence="4 5">
    <name type="scientific">Aspergillus udagawae</name>
    <dbReference type="NCBI Taxonomy" id="91492"/>
    <lineage>
        <taxon>Eukaryota</taxon>
        <taxon>Fungi</taxon>
        <taxon>Dikarya</taxon>
        <taxon>Ascomycota</taxon>
        <taxon>Pezizomycotina</taxon>
        <taxon>Eurotiomycetes</taxon>
        <taxon>Eurotiomycetidae</taxon>
        <taxon>Eurotiales</taxon>
        <taxon>Aspergillaceae</taxon>
        <taxon>Aspergillus</taxon>
        <taxon>Aspergillus subgen. Fumigati</taxon>
    </lineage>
</organism>
<keyword evidence="3" id="KW-0472">Membrane</keyword>
<dbReference type="PANTHER" id="PTHR33365">
    <property type="entry name" value="YALI0B05434P"/>
    <property type="match status" value="1"/>
</dbReference>
<accession>A0A8E0UZ31</accession>
<evidence type="ECO:0000313" key="5">
    <source>
        <dbReference type="Proteomes" id="UP000036893"/>
    </source>
</evidence>
<feature type="transmembrane region" description="Helical" evidence="3">
    <location>
        <begin position="51"/>
        <end position="72"/>
    </location>
</feature>
<reference evidence="4" key="2">
    <citation type="submission" date="2021-01" db="EMBL/GenBank/DDBJ databases">
        <title>Pan-genome distribution and transcriptional activeness of fungal secondary metabolism genes in Aspergillus section Fumigati.</title>
        <authorList>
            <person name="Takahashi H."/>
            <person name="Umemura M."/>
            <person name="Ninomiya A."/>
            <person name="Kusuya Y."/>
            <person name="Urayama S."/>
            <person name="Shimizu M."/>
            <person name="Watanabe A."/>
            <person name="Kamei K."/>
            <person name="Yaguchi T."/>
            <person name="Hagiwara D."/>
        </authorList>
    </citation>
    <scope>NUCLEOTIDE SEQUENCE</scope>
    <source>
        <strain evidence="4">IFM 46973</strain>
    </source>
</reference>
<dbReference type="Proteomes" id="UP000036893">
    <property type="component" value="Unassembled WGS sequence"/>
</dbReference>
<dbReference type="EMBL" id="BBXM02000002">
    <property type="protein sequence ID" value="GIC86129.1"/>
    <property type="molecule type" value="Genomic_DNA"/>
</dbReference>
<proteinExistence type="inferred from homology"/>
<comment type="caution">
    <text evidence="4">The sequence shown here is derived from an EMBL/GenBank/DDBJ whole genome shotgun (WGS) entry which is preliminary data.</text>
</comment>
<reference evidence="4" key="1">
    <citation type="journal article" date="2015" name="Genome Announc.">
        <title>Draft Genome Sequence of the Pathogenic Filamentous Fungus Aspergillus udagawae Strain IFM 46973T.</title>
        <authorList>
            <person name="Kusuya Y."/>
            <person name="Takahashi-Nakaguchi A."/>
            <person name="Takahashi H."/>
            <person name="Yaguchi T."/>
        </authorList>
    </citation>
    <scope>NUCLEOTIDE SEQUENCE</scope>
    <source>
        <strain evidence="4">IFM 46973</strain>
    </source>
</reference>
<dbReference type="PANTHER" id="PTHR33365:SF4">
    <property type="entry name" value="CYCLOCHLOROTINE BIOSYNTHESIS PROTEIN O"/>
    <property type="match status" value="1"/>
</dbReference>
<keyword evidence="3" id="KW-0812">Transmembrane</keyword>
<dbReference type="InterPro" id="IPR021765">
    <property type="entry name" value="UstYa-like"/>
</dbReference>
<dbReference type="GeneID" id="66989968"/>
<protein>
    <recommendedName>
        <fullName evidence="6">Cyclochlorotine biosynthesis protein O</fullName>
    </recommendedName>
</protein>
<name>A0A8E0UZ31_9EURO</name>